<dbReference type="Proteomes" id="UP000008144">
    <property type="component" value="Unassembled WGS sequence"/>
</dbReference>
<dbReference type="InParanoid" id="H2XWW9"/>
<dbReference type="AlphaFoldDB" id="H2XWW9"/>
<accession>H2XWW9</accession>
<proteinExistence type="predicted"/>
<reference evidence="1" key="3">
    <citation type="submission" date="2025-09" db="UniProtKB">
        <authorList>
            <consortium name="Ensembl"/>
        </authorList>
    </citation>
    <scope>IDENTIFICATION</scope>
</reference>
<evidence type="ECO:0000313" key="1">
    <source>
        <dbReference type="Ensembl" id="ENSCINP00000034153.1"/>
    </source>
</evidence>
<organism evidence="1 2">
    <name type="scientific">Ciona intestinalis</name>
    <name type="common">Transparent sea squirt</name>
    <name type="synonym">Ascidia intestinalis</name>
    <dbReference type="NCBI Taxonomy" id="7719"/>
    <lineage>
        <taxon>Eukaryota</taxon>
        <taxon>Metazoa</taxon>
        <taxon>Chordata</taxon>
        <taxon>Tunicata</taxon>
        <taxon>Ascidiacea</taxon>
        <taxon>Phlebobranchia</taxon>
        <taxon>Cionidae</taxon>
        <taxon>Ciona</taxon>
    </lineage>
</organism>
<dbReference type="Ensembl" id="ENSCINT00000035989.1">
    <property type="protein sequence ID" value="ENSCINP00000034153.1"/>
    <property type="gene ID" value="ENSCING00000025051.1"/>
</dbReference>
<protein>
    <submittedName>
        <fullName evidence="1">Uncharacterized protein</fullName>
    </submittedName>
</protein>
<sequence length="30" mass="3535">MPVCWIIIALLNNYLTHALLLLPTYCWSMK</sequence>
<reference evidence="2" key="1">
    <citation type="journal article" date="2002" name="Science">
        <title>The draft genome of Ciona intestinalis: insights into chordate and vertebrate origins.</title>
        <authorList>
            <person name="Dehal P."/>
            <person name="Satou Y."/>
            <person name="Campbell R.K."/>
            <person name="Chapman J."/>
            <person name="Degnan B."/>
            <person name="De Tomaso A."/>
            <person name="Davidson B."/>
            <person name="Di Gregorio A."/>
            <person name="Gelpke M."/>
            <person name="Goodstein D.M."/>
            <person name="Harafuji N."/>
            <person name="Hastings K.E."/>
            <person name="Ho I."/>
            <person name="Hotta K."/>
            <person name="Huang W."/>
            <person name="Kawashima T."/>
            <person name="Lemaire P."/>
            <person name="Martinez D."/>
            <person name="Meinertzhagen I.A."/>
            <person name="Necula S."/>
            <person name="Nonaka M."/>
            <person name="Putnam N."/>
            <person name="Rash S."/>
            <person name="Saiga H."/>
            <person name="Satake M."/>
            <person name="Terry A."/>
            <person name="Yamada L."/>
            <person name="Wang H.G."/>
            <person name="Awazu S."/>
            <person name="Azumi K."/>
            <person name="Boore J."/>
            <person name="Branno M."/>
            <person name="Chin-Bow S."/>
            <person name="DeSantis R."/>
            <person name="Doyle S."/>
            <person name="Francino P."/>
            <person name="Keys D.N."/>
            <person name="Haga S."/>
            <person name="Hayashi H."/>
            <person name="Hino K."/>
            <person name="Imai K.S."/>
            <person name="Inaba K."/>
            <person name="Kano S."/>
            <person name="Kobayashi K."/>
            <person name="Kobayashi M."/>
            <person name="Lee B.I."/>
            <person name="Makabe K.W."/>
            <person name="Manohar C."/>
            <person name="Matassi G."/>
            <person name="Medina M."/>
            <person name="Mochizuki Y."/>
            <person name="Mount S."/>
            <person name="Morishita T."/>
            <person name="Miura S."/>
            <person name="Nakayama A."/>
            <person name="Nishizaka S."/>
            <person name="Nomoto H."/>
            <person name="Ohta F."/>
            <person name="Oishi K."/>
            <person name="Rigoutsos I."/>
            <person name="Sano M."/>
            <person name="Sasaki A."/>
            <person name="Sasakura Y."/>
            <person name="Shoguchi E."/>
            <person name="Shin-i T."/>
            <person name="Spagnuolo A."/>
            <person name="Stainier D."/>
            <person name="Suzuki M.M."/>
            <person name="Tassy O."/>
            <person name="Takatori N."/>
            <person name="Tokuoka M."/>
            <person name="Yagi K."/>
            <person name="Yoshizaki F."/>
            <person name="Wada S."/>
            <person name="Zhang C."/>
            <person name="Hyatt P.D."/>
            <person name="Larimer F."/>
            <person name="Detter C."/>
            <person name="Doggett N."/>
            <person name="Glavina T."/>
            <person name="Hawkins T."/>
            <person name="Richardson P."/>
            <person name="Lucas S."/>
            <person name="Kohara Y."/>
            <person name="Levine M."/>
            <person name="Satoh N."/>
            <person name="Rokhsar D.S."/>
        </authorList>
    </citation>
    <scope>NUCLEOTIDE SEQUENCE [LARGE SCALE GENOMIC DNA]</scope>
</reference>
<reference evidence="1" key="2">
    <citation type="submission" date="2025-08" db="UniProtKB">
        <authorList>
            <consortium name="Ensembl"/>
        </authorList>
    </citation>
    <scope>IDENTIFICATION</scope>
</reference>
<dbReference type="HOGENOM" id="CLU_3406261_0_0_1"/>
<evidence type="ECO:0000313" key="2">
    <source>
        <dbReference type="Proteomes" id="UP000008144"/>
    </source>
</evidence>
<name>H2XWW9_CIOIN</name>
<keyword evidence="2" id="KW-1185">Reference proteome</keyword>